<feature type="compositionally biased region" description="Low complexity" evidence="1">
    <location>
        <begin position="296"/>
        <end position="306"/>
    </location>
</feature>
<dbReference type="OrthoDB" id="5598737at2759"/>
<feature type="compositionally biased region" description="Low complexity" evidence="1">
    <location>
        <begin position="967"/>
        <end position="987"/>
    </location>
</feature>
<feature type="compositionally biased region" description="Low complexity" evidence="1">
    <location>
        <begin position="421"/>
        <end position="432"/>
    </location>
</feature>
<feature type="compositionally biased region" description="Low complexity" evidence="1">
    <location>
        <begin position="404"/>
        <end position="413"/>
    </location>
</feature>
<sequence length="999" mass="105985">MEVHLAKCSSCLQWISRDGREEHIVLLTLTSAATVSWIRSMALQTSEGTALTTCTTRWARAVRREMVAGVQERGGRTRSGRVLRNLVLTGLKMMVTQLLPALFTCLHCMDCDGRYKFVSADSIWVGFGSGSDHVWFEHITQHVPENERAVKAAYLVRGESIRRVIRDVIQPRKEVKVLSRTLRASEQAFGVLFPGSLPKDAKKEATPGEKAIGALLGTVFDIGAAAAKLLSSVRTGLATYKTRSRAEAQRRAAAAHHLTQYIATQQVSKASTAGTEGTATGGAPATTRPTPPPPTTTGGPPTATRPTPLPPPMATSGAPTAARPTPPPPLTTTGGAPVETQPTRPPPPAATAGAPTAARPTLPPPPTATGGAPTAVRPTPPPLPTSTGGALTAARPITPPPPTATRRGPTATRPVPPPPTTATGGPPTATRSPPSPPPTADGWASTAPRPPRPPMATGQAPPATRPTPPPPPGATGAAQDGPMQAAAAGLSRVLRADPGNGKTRGGGRNSYGGTATKGKRRKVDCGRQPFKPGKGDADADSPFLARAVADLDKDARRELLSFITAITIDSVVLPFRASQVGAVRSLAAMLVGHNHRQVLAELLAASTTTAEVENDDERKPIVDMLRELRFFQLGMRAAVALFFSLPTLAAALSNTLVCVADAIDNFIIEWRNGPEQTVEYEKKWRSGERSQMEMSRDFQQQYPSAAHGHERTGTCAPSLPQCRPEPFLWQDVLSTGMCSKHYAKAHKFSPGAMTICCGCKHPLILAFTVLDRKEAPQVLLNMLLTRFARIPRLLIYDFACGAFRVALGKVGWLLMDCTVVSDRFHIFNHLCSDAFDPRSYAEMDEADSGAPEQRNAPIRRIQTTLQGMGVEPYTNLLAYQTAILNHEAQTKWNPGVDRLSEDADLAGEYFCRFDCMCCDEPRSASAPGLPTMSSSDDGGDVCSDCEPIASVDRAPRAVRDADGGGMSIASSERASECASSSSNDSIEGGSGSGGSTLGE</sequence>
<gene>
    <name evidence="2" type="ORF">BU14_0283s0004</name>
</gene>
<feature type="compositionally biased region" description="Low complexity" evidence="1">
    <location>
        <begin position="350"/>
        <end position="360"/>
    </location>
</feature>
<dbReference type="Proteomes" id="UP000218209">
    <property type="component" value="Unassembled WGS sequence"/>
</dbReference>
<feature type="compositionally biased region" description="Pro residues" evidence="1">
    <location>
        <begin position="463"/>
        <end position="473"/>
    </location>
</feature>
<feature type="compositionally biased region" description="Basic and acidic residues" evidence="1">
    <location>
        <begin position="953"/>
        <end position="962"/>
    </location>
</feature>
<feature type="region of interest" description="Disordered" evidence="1">
    <location>
        <begin position="953"/>
        <end position="999"/>
    </location>
</feature>
<organism evidence="2 3">
    <name type="scientific">Porphyra umbilicalis</name>
    <name type="common">Purple laver</name>
    <name type="synonym">Red alga</name>
    <dbReference type="NCBI Taxonomy" id="2786"/>
    <lineage>
        <taxon>Eukaryota</taxon>
        <taxon>Rhodophyta</taxon>
        <taxon>Bangiophyceae</taxon>
        <taxon>Bangiales</taxon>
        <taxon>Bangiaceae</taxon>
        <taxon>Porphyra</taxon>
    </lineage>
</organism>
<feature type="region of interest" description="Disordered" evidence="1">
    <location>
        <begin position="266"/>
        <end position="538"/>
    </location>
</feature>
<proteinExistence type="predicted"/>
<protein>
    <submittedName>
        <fullName evidence="2">Uncharacterized protein</fullName>
    </submittedName>
</protein>
<evidence type="ECO:0000256" key="1">
    <source>
        <dbReference type="SAM" id="MobiDB-lite"/>
    </source>
</evidence>
<evidence type="ECO:0000313" key="3">
    <source>
        <dbReference type="Proteomes" id="UP000218209"/>
    </source>
</evidence>
<feature type="compositionally biased region" description="Low complexity" evidence="1">
    <location>
        <begin position="314"/>
        <end position="323"/>
    </location>
</feature>
<feature type="compositionally biased region" description="Low complexity" evidence="1">
    <location>
        <begin position="368"/>
        <end position="377"/>
    </location>
</feature>
<name>A0A1X6P1E0_PORUM</name>
<feature type="compositionally biased region" description="Gly residues" evidence="1">
    <location>
        <begin position="988"/>
        <end position="999"/>
    </location>
</feature>
<accession>A0A1X6P1E0</accession>
<reference evidence="2 3" key="1">
    <citation type="submission" date="2017-03" db="EMBL/GenBank/DDBJ databases">
        <title>WGS assembly of Porphyra umbilicalis.</title>
        <authorList>
            <person name="Brawley S.H."/>
            <person name="Blouin N.A."/>
            <person name="Ficko-Blean E."/>
            <person name="Wheeler G.L."/>
            <person name="Lohr M."/>
            <person name="Goodson H.V."/>
            <person name="Jenkins J.W."/>
            <person name="Blaby-Haas C.E."/>
            <person name="Helliwell K.E."/>
            <person name="Chan C."/>
            <person name="Marriage T."/>
            <person name="Bhattacharya D."/>
            <person name="Klein A.S."/>
            <person name="Badis Y."/>
            <person name="Brodie J."/>
            <person name="Cao Y."/>
            <person name="Collen J."/>
            <person name="Dittami S.M."/>
            <person name="Gachon C.M."/>
            <person name="Green B.R."/>
            <person name="Karpowicz S."/>
            <person name="Kim J.W."/>
            <person name="Kudahl U."/>
            <person name="Lin S."/>
            <person name="Michel G."/>
            <person name="Mittag M."/>
            <person name="Olson B.J."/>
            <person name="Pangilinan J."/>
            <person name="Peng Y."/>
            <person name="Qiu H."/>
            <person name="Shu S."/>
            <person name="Singer J.T."/>
            <person name="Smith A.G."/>
            <person name="Sprecher B.N."/>
            <person name="Wagner V."/>
            <person name="Wang W."/>
            <person name="Wang Z.-Y."/>
            <person name="Yan J."/>
            <person name="Yarish C."/>
            <person name="Zoeuner-Riek S."/>
            <person name="Zhuang Y."/>
            <person name="Zou Y."/>
            <person name="Lindquist E.A."/>
            <person name="Grimwood J."/>
            <person name="Barry K."/>
            <person name="Rokhsar D.S."/>
            <person name="Schmutz J."/>
            <person name="Stiller J.W."/>
            <person name="Grossman A.R."/>
            <person name="Prochnik S.E."/>
        </authorList>
    </citation>
    <scope>NUCLEOTIDE SEQUENCE [LARGE SCALE GENOMIC DNA]</scope>
    <source>
        <strain evidence="2">4086291</strain>
    </source>
</reference>
<dbReference type="PANTHER" id="PTHR34305:SF1">
    <property type="entry name" value="SWIM-TYPE DOMAIN-CONTAINING PROTEIN"/>
    <property type="match status" value="1"/>
</dbReference>
<feature type="compositionally biased region" description="Low complexity" evidence="1">
    <location>
        <begin position="272"/>
        <end position="288"/>
    </location>
</feature>
<keyword evidence="3" id="KW-1185">Reference proteome</keyword>
<dbReference type="EMBL" id="KV918941">
    <property type="protein sequence ID" value="OSX74570.1"/>
    <property type="molecule type" value="Genomic_DNA"/>
</dbReference>
<feature type="compositionally biased region" description="Low complexity" evidence="1">
    <location>
        <begin position="474"/>
        <end position="489"/>
    </location>
</feature>
<feature type="compositionally biased region" description="Low complexity" evidence="1">
    <location>
        <begin position="385"/>
        <end position="396"/>
    </location>
</feature>
<dbReference type="AlphaFoldDB" id="A0A1X6P1E0"/>
<dbReference type="PANTHER" id="PTHR34305">
    <property type="entry name" value="EXPRESSED PROTEIN"/>
    <property type="match status" value="1"/>
</dbReference>
<evidence type="ECO:0000313" key="2">
    <source>
        <dbReference type="EMBL" id="OSX74570.1"/>
    </source>
</evidence>